<reference evidence="2 3" key="1">
    <citation type="journal article" date="2014" name="Nat. Genet.">
        <title>Genome sequence of the hot pepper provides insights into the evolution of pungency in Capsicum species.</title>
        <authorList>
            <person name="Kim S."/>
            <person name="Park M."/>
            <person name="Yeom S.I."/>
            <person name="Kim Y.M."/>
            <person name="Lee J.M."/>
            <person name="Lee H.A."/>
            <person name="Seo E."/>
            <person name="Choi J."/>
            <person name="Cheong K."/>
            <person name="Kim K.T."/>
            <person name="Jung K."/>
            <person name="Lee G.W."/>
            <person name="Oh S.K."/>
            <person name="Bae C."/>
            <person name="Kim S.B."/>
            <person name="Lee H.Y."/>
            <person name="Kim S.Y."/>
            <person name="Kim M.S."/>
            <person name="Kang B.C."/>
            <person name="Jo Y.D."/>
            <person name="Yang H.B."/>
            <person name="Jeong H.J."/>
            <person name="Kang W.H."/>
            <person name="Kwon J.K."/>
            <person name="Shin C."/>
            <person name="Lim J.Y."/>
            <person name="Park J.H."/>
            <person name="Huh J.H."/>
            <person name="Kim J.S."/>
            <person name="Kim B.D."/>
            <person name="Cohen O."/>
            <person name="Paran I."/>
            <person name="Suh M.C."/>
            <person name="Lee S.B."/>
            <person name="Kim Y.K."/>
            <person name="Shin Y."/>
            <person name="Noh S.J."/>
            <person name="Park J."/>
            <person name="Seo Y.S."/>
            <person name="Kwon S.Y."/>
            <person name="Kim H.A."/>
            <person name="Park J.M."/>
            <person name="Kim H.J."/>
            <person name="Choi S.B."/>
            <person name="Bosland P.W."/>
            <person name="Reeves G."/>
            <person name="Jo S.H."/>
            <person name="Lee B.W."/>
            <person name="Cho H.T."/>
            <person name="Choi H.S."/>
            <person name="Lee M.S."/>
            <person name="Yu Y."/>
            <person name="Do Choi Y."/>
            <person name="Park B.S."/>
            <person name="van Deynze A."/>
            <person name="Ashrafi H."/>
            <person name="Hill T."/>
            <person name="Kim W.T."/>
            <person name="Pai H.S."/>
            <person name="Ahn H.K."/>
            <person name="Yeam I."/>
            <person name="Giovannoni J.J."/>
            <person name="Rose J.K."/>
            <person name="Sorensen I."/>
            <person name="Lee S.J."/>
            <person name="Kim R.W."/>
            <person name="Choi I.Y."/>
            <person name="Choi B.S."/>
            <person name="Lim J.S."/>
            <person name="Lee Y.H."/>
            <person name="Choi D."/>
        </authorList>
    </citation>
    <scope>NUCLEOTIDE SEQUENCE [LARGE SCALE GENOMIC DNA]</scope>
    <source>
        <strain evidence="3">cv. CM334</strain>
    </source>
</reference>
<dbReference type="SUPFAM" id="SSF47323">
    <property type="entry name" value="Anticodon-binding domain of a subclass of class I aminoacyl-tRNA synthetases"/>
    <property type="match status" value="1"/>
</dbReference>
<sequence>MLVVSSCREDHFSCICHFDFAFCKGYGSVIPNPEVDESHPLTRAQGEKVGHYVAQYVEAMEKVKLKQGLKIAMSISGEGNGYLQESQFWKLLKEDRPLCSIVMSTASGIVYLLACLLDPFIPFFSRELVDIDTKDILFICGGAFVGLEKTILESTRREGSKHRVLIRSISRSEVTTLCCCYNSRVTKPYRVARHQYVNTEEFIDVVADELKARLLKSKI</sequence>
<reference evidence="2 3" key="2">
    <citation type="journal article" date="2017" name="Genome Biol.">
        <title>New reference genome sequences of hot pepper reveal the massive evolution of plant disease-resistance genes by retroduplication.</title>
        <authorList>
            <person name="Kim S."/>
            <person name="Park J."/>
            <person name="Yeom S.I."/>
            <person name="Kim Y.M."/>
            <person name="Seo E."/>
            <person name="Kim K.T."/>
            <person name="Kim M.S."/>
            <person name="Lee J.M."/>
            <person name="Cheong K."/>
            <person name="Shin H.S."/>
            <person name="Kim S.B."/>
            <person name="Han K."/>
            <person name="Lee J."/>
            <person name="Park M."/>
            <person name="Lee H.A."/>
            <person name="Lee H.Y."/>
            <person name="Lee Y."/>
            <person name="Oh S."/>
            <person name="Lee J.H."/>
            <person name="Choi E."/>
            <person name="Choi E."/>
            <person name="Lee S.E."/>
            <person name="Jeon J."/>
            <person name="Kim H."/>
            <person name="Choi G."/>
            <person name="Song H."/>
            <person name="Lee J."/>
            <person name="Lee S.C."/>
            <person name="Kwon J.K."/>
            <person name="Lee H.Y."/>
            <person name="Koo N."/>
            <person name="Hong Y."/>
            <person name="Kim R.W."/>
            <person name="Kang W.H."/>
            <person name="Huh J.H."/>
            <person name="Kang B.C."/>
            <person name="Yang T.J."/>
            <person name="Lee Y.H."/>
            <person name="Bennetzen J.L."/>
            <person name="Choi D."/>
        </authorList>
    </citation>
    <scope>NUCLEOTIDE SEQUENCE [LARGE SCALE GENOMIC DNA]</scope>
    <source>
        <strain evidence="3">cv. CM334</strain>
    </source>
</reference>
<feature type="domain" description="Methionyl-tRNA synthetase anticodon-binding" evidence="1">
    <location>
        <begin position="43"/>
        <end position="130"/>
    </location>
</feature>
<keyword evidence="3" id="KW-1185">Reference proteome</keyword>
<proteinExistence type="predicted"/>
<dbReference type="InterPro" id="IPR023458">
    <property type="entry name" value="Met-tRNA_ligase_1"/>
</dbReference>
<evidence type="ECO:0000313" key="3">
    <source>
        <dbReference type="Proteomes" id="UP000222542"/>
    </source>
</evidence>
<accession>A0A2G2Z8X1</accession>
<dbReference type="InterPro" id="IPR009080">
    <property type="entry name" value="tRNAsynth_Ia_anticodon-bd"/>
</dbReference>
<dbReference type="STRING" id="4072.A0A2G2Z8X1"/>
<gene>
    <name evidence="2" type="ORF">T459_16403</name>
</gene>
<dbReference type="Pfam" id="PF19303">
    <property type="entry name" value="Anticodon_3"/>
    <property type="match status" value="1"/>
</dbReference>
<name>A0A2G2Z8X1_CAPAN</name>
<comment type="caution">
    <text evidence="2">The sequence shown here is derived from an EMBL/GenBank/DDBJ whole genome shotgun (WGS) entry which is preliminary data.</text>
</comment>
<dbReference type="EMBL" id="AYRZ02000006">
    <property type="protein sequence ID" value="PHT78351.1"/>
    <property type="molecule type" value="Genomic_DNA"/>
</dbReference>
<dbReference type="PANTHER" id="PTHR45765:SF1">
    <property type="entry name" value="METHIONINE--TRNA LIGASE, CYTOPLASMIC"/>
    <property type="match status" value="1"/>
</dbReference>
<dbReference type="GO" id="GO:0005524">
    <property type="term" value="F:ATP binding"/>
    <property type="evidence" value="ECO:0007669"/>
    <property type="project" value="InterPro"/>
</dbReference>
<dbReference type="Gene3D" id="1.10.730.10">
    <property type="entry name" value="Isoleucyl-tRNA Synthetase, Domain 1"/>
    <property type="match status" value="1"/>
</dbReference>
<evidence type="ECO:0000313" key="2">
    <source>
        <dbReference type="EMBL" id="PHT78351.1"/>
    </source>
</evidence>
<dbReference type="PANTHER" id="PTHR45765">
    <property type="entry name" value="METHIONINE--TRNA LIGASE"/>
    <property type="match status" value="1"/>
</dbReference>
<dbReference type="InterPro" id="IPR041872">
    <property type="entry name" value="Anticodon_Met"/>
</dbReference>
<organism evidence="2 3">
    <name type="scientific">Capsicum annuum</name>
    <name type="common">Capsicum pepper</name>
    <dbReference type="NCBI Taxonomy" id="4072"/>
    <lineage>
        <taxon>Eukaryota</taxon>
        <taxon>Viridiplantae</taxon>
        <taxon>Streptophyta</taxon>
        <taxon>Embryophyta</taxon>
        <taxon>Tracheophyta</taxon>
        <taxon>Spermatophyta</taxon>
        <taxon>Magnoliopsida</taxon>
        <taxon>eudicotyledons</taxon>
        <taxon>Gunneridae</taxon>
        <taxon>Pentapetalae</taxon>
        <taxon>asterids</taxon>
        <taxon>lamiids</taxon>
        <taxon>Solanales</taxon>
        <taxon>Solanaceae</taxon>
        <taxon>Solanoideae</taxon>
        <taxon>Capsiceae</taxon>
        <taxon>Capsicum</taxon>
    </lineage>
</organism>
<dbReference type="GO" id="GO:0006418">
    <property type="term" value="P:tRNA aminoacylation for protein translation"/>
    <property type="evidence" value="ECO:0007669"/>
    <property type="project" value="InterPro"/>
</dbReference>
<dbReference type="GO" id="GO:0004825">
    <property type="term" value="F:methionine-tRNA ligase activity"/>
    <property type="evidence" value="ECO:0007669"/>
    <property type="project" value="InterPro"/>
</dbReference>
<dbReference type="Proteomes" id="UP000222542">
    <property type="component" value="Unassembled WGS sequence"/>
</dbReference>
<dbReference type="Gramene" id="PHT78351">
    <property type="protein sequence ID" value="PHT78351"/>
    <property type="gene ID" value="T459_16403"/>
</dbReference>
<evidence type="ECO:0000259" key="1">
    <source>
        <dbReference type="Pfam" id="PF19303"/>
    </source>
</evidence>
<dbReference type="AlphaFoldDB" id="A0A2G2Z8X1"/>
<protein>
    <recommendedName>
        <fullName evidence="1">Methionyl-tRNA synthetase anticodon-binding domain-containing protein</fullName>
    </recommendedName>
</protein>